<protein>
    <submittedName>
        <fullName evidence="3">Uncharacterized protein LOC117578225 isoform X2</fullName>
    </submittedName>
</protein>
<dbReference type="RefSeq" id="XP_034119489.1">
    <property type="nucleotide sequence ID" value="XM_034263598.2"/>
</dbReference>
<name>A0A6P8Y153_DROAB</name>
<dbReference type="GeneID" id="117578225"/>
<dbReference type="Gene3D" id="1.10.238.20">
    <property type="entry name" value="Pheromone/general odorant binding protein domain"/>
    <property type="match status" value="1"/>
</dbReference>
<feature type="signal peptide" evidence="1">
    <location>
        <begin position="1"/>
        <end position="22"/>
    </location>
</feature>
<feature type="chain" id="PRO_5027620426" evidence="1">
    <location>
        <begin position="23"/>
        <end position="153"/>
    </location>
</feature>
<evidence type="ECO:0000313" key="2">
    <source>
        <dbReference type="Proteomes" id="UP000515160"/>
    </source>
</evidence>
<proteinExistence type="predicted"/>
<evidence type="ECO:0000313" key="3">
    <source>
        <dbReference type="RefSeq" id="XP_034119489.1"/>
    </source>
</evidence>
<dbReference type="CTD" id="31860"/>
<keyword evidence="1" id="KW-0732">Signal</keyword>
<sequence>MILIQCQFVLTLLFTLLPLLRARSPQSLAIVRARDECTRSGRLTAEQRRTLDRLEYANELWVQRYLHCFWTQLQLWEDNDGFNSMRIVQTYGGPHRFNVEQALPAIGGCNARARRTSTGNAIDWCYKAFVCILRTPVGDWYRHYMLDVINGNA</sequence>
<dbReference type="InterPro" id="IPR036728">
    <property type="entry name" value="PBP_GOBP_sf"/>
</dbReference>
<dbReference type="AlphaFoldDB" id="A0A6P8Y153"/>
<gene>
    <name evidence="3" type="primary">LOC117578225</name>
</gene>
<dbReference type="GO" id="GO:0005549">
    <property type="term" value="F:odorant binding"/>
    <property type="evidence" value="ECO:0007669"/>
    <property type="project" value="InterPro"/>
</dbReference>
<dbReference type="SUPFAM" id="SSF47565">
    <property type="entry name" value="Insect pheromone/odorant-binding proteins"/>
    <property type="match status" value="1"/>
</dbReference>
<dbReference type="Proteomes" id="UP000515160">
    <property type="component" value="Chromosome X"/>
</dbReference>
<reference evidence="3" key="1">
    <citation type="submission" date="2025-08" db="UniProtKB">
        <authorList>
            <consortium name="RefSeq"/>
        </authorList>
    </citation>
    <scope>IDENTIFICATION</scope>
    <source>
        <strain evidence="3">15112-1751.03</strain>
        <tissue evidence="3">Whole Adult</tissue>
    </source>
</reference>
<dbReference type="Pfam" id="PF01395">
    <property type="entry name" value="PBP_GOBP"/>
    <property type="match status" value="1"/>
</dbReference>
<dbReference type="OrthoDB" id="428577at2759"/>
<keyword evidence="2" id="KW-1185">Reference proteome</keyword>
<dbReference type="CDD" id="cd23992">
    <property type="entry name" value="PBP_GOBP"/>
    <property type="match status" value="1"/>
</dbReference>
<accession>A0A6P8Y153</accession>
<evidence type="ECO:0000256" key="1">
    <source>
        <dbReference type="SAM" id="SignalP"/>
    </source>
</evidence>
<organism evidence="2 3">
    <name type="scientific">Drosophila albomicans</name>
    <name type="common">Fruit fly</name>
    <dbReference type="NCBI Taxonomy" id="7291"/>
    <lineage>
        <taxon>Eukaryota</taxon>
        <taxon>Metazoa</taxon>
        <taxon>Ecdysozoa</taxon>
        <taxon>Arthropoda</taxon>
        <taxon>Hexapoda</taxon>
        <taxon>Insecta</taxon>
        <taxon>Pterygota</taxon>
        <taxon>Neoptera</taxon>
        <taxon>Endopterygota</taxon>
        <taxon>Diptera</taxon>
        <taxon>Brachycera</taxon>
        <taxon>Muscomorpha</taxon>
        <taxon>Ephydroidea</taxon>
        <taxon>Drosophilidae</taxon>
        <taxon>Drosophila</taxon>
    </lineage>
</organism>
<dbReference type="InterPro" id="IPR006170">
    <property type="entry name" value="PBP/GOBP"/>
</dbReference>